<evidence type="ECO:0000313" key="2">
    <source>
        <dbReference type="Proteomes" id="UP000756132"/>
    </source>
</evidence>
<keyword evidence="2" id="KW-1185">Reference proteome</keyword>
<proteinExistence type="predicted"/>
<name>A0A9Q8LKN6_PASFU</name>
<protein>
    <submittedName>
        <fullName evidence="1">Uncharacterized protein</fullName>
    </submittedName>
</protein>
<dbReference type="Proteomes" id="UP000756132">
    <property type="component" value="Chromosome 6"/>
</dbReference>
<gene>
    <name evidence="1" type="ORF">CLAFUR5_07002</name>
</gene>
<evidence type="ECO:0000313" key="1">
    <source>
        <dbReference type="EMBL" id="UJO18518.1"/>
    </source>
</evidence>
<sequence length="177" mass="20269">MSLLCGDPSSAIVGTFHLEPLLWLESAFAHRYRISRRIANGRVTLPFLEVSPSTTSSDIASIIFGNSKIGIFGAKIMATTGARCEERTRKWSHPGASWRQIKLFRDYEPGRIIIEQSFRIQPYRDRDRVPGQYKVEYIIDDTWTLGEPWECYTDSCIKDRSEHETLMLRQQGGKGLI</sequence>
<dbReference type="RefSeq" id="XP_047762884.1">
    <property type="nucleotide sequence ID" value="XM_047906150.1"/>
</dbReference>
<dbReference type="KEGG" id="ffu:CLAFUR5_07002"/>
<dbReference type="AlphaFoldDB" id="A0A9Q8LKN6"/>
<reference evidence="1" key="1">
    <citation type="submission" date="2021-12" db="EMBL/GenBank/DDBJ databases">
        <authorList>
            <person name="Zaccaron A."/>
            <person name="Stergiopoulos I."/>
        </authorList>
    </citation>
    <scope>NUCLEOTIDE SEQUENCE</scope>
    <source>
        <strain evidence="1">Race5_Kim</strain>
    </source>
</reference>
<dbReference type="GeneID" id="71986880"/>
<reference evidence="1" key="2">
    <citation type="journal article" date="2022" name="Microb. Genom.">
        <title>A chromosome-scale genome assembly of the tomato pathogen Cladosporium fulvum reveals a compartmentalized genome architecture and the presence of a dispensable chromosome.</title>
        <authorList>
            <person name="Zaccaron A.Z."/>
            <person name="Chen L.H."/>
            <person name="Samaras A."/>
            <person name="Stergiopoulos I."/>
        </authorList>
    </citation>
    <scope>NUCLEOTIDE SEQUENCE</scope>
    <source>
        <strain evidence="1">Race5_Kim</strain>
    </source>
</reference>
<accession>A0A9Q8LKN6</accession>
<organism evidence="1 2">
    <name type="scientific">Passalora fulva</name>
    <name type="common">Tomato leaf mold</name>
    <name type="synonym">Cladosporium fulvum</name>
    <dbReference type="NCBI Taxonomy" id="5499"/>
    <lineage>
        <taxon>Eukaryota</taxon>
        <taxon>Fungi</taxon>
        <taxon>Dikarya</taxon>
        <taxon>Ascomycota</taxon>
        <taxon>Pezizomycotina</taxon>
        <taxon>Dothideomycetes</taxon>
        <taxon>Dothideomycetidae</taxon>
        <taxon>Mycosphaerellales</taxon>
        <taxon>Mycosphaerellaceae</taxon>
        <taxon>Fulvia</taxon>
    </lineage>
</organism>
<dbReference type="EMBL" id="CP090168">
    <property type="protein sequence ID" value="UJO18518.1"/>
    <property type="molecule type" value="Genomic_DNA"/>
</dbReference>